<sequence>ENEHMHLMTFLTLRNPVILLCALVLTTQGIFYNIFVFHCFLSYIISPSTCHRFVGYLEEEAMVTYTRASGELEQGVVCEAVNLTAPAIAKDYWHLSQNAAIKDILYAVSSDGTTHRFCQSQHSSWQSSASSHDVNPFAICEPNMHVKGRNIKFTQETVAKYMNASEKLIRDHSLPPEA</sequence>
<comment type="caution">
    <text evidence="1">The sequence shown here is derived from an EMBL/GenBank/DDBJ whole genome shotgun (WGS) entry which is preliminary data.</text>
</comment>
<gene>
    <name evidence="1" type="ORF">F5148DRAFT_990116</name>
</gene>
<name>A0ACC0TR56_9AGAM</name>
<proteinExistence type="predicted"/>
<dbReference type="EMBL" id="JAGFNK010001169">
    <property type="protein sequence ID" value="KAI9434259.1"/>
    <property type="molecule type" value="Genomic_DNA"/>
</dbReference>
<accession>A0ACC0TR56</accession>
<evidence type="ECO:0000313" key="2">
    <source>
        <dbReference type="Proteomes" id="UP001207468"/>
    </source>
</evidence>
<keyword evidence="2" id="KW-1185">Reference proteome</keyword>
<organism evidence="1 2">
    <name type="scientific">Russula earlei</name>
    <dbReference type="NCBI Taxonomy" id="71964"/>
    <lineage>
        <taxon>Eukaryota</taxon>
        <taxon>Fungi</taxon>
        <taxon>Dikarya</taxon>
        <taxon>Basidiomycota</taxon>
        <taxon>Agaricomycotina</taxon>
        <taxon>Agaricomycetes</taxon>
        <taxon>Russulales</taxon>
        <taxon>Russulaceae</taxon>
        <taxon>Russula</taxon>
    </lineage>
</organism>
<reference evidence="1" key="1">
    <citation type="submission" date="2021-03" db="EMBL/GenBank/DDBJ databases">
        <title>Evolutionary priming and transition to the ectomycorrhizal habit in an iconic lineage of mushroom-forming fungi: is preadaptation a requirement?</title>
        <authorList>
            <consortium name="DOE Joint Genome Institute"/>
            <person name="Looney B.P."/>
            <person name="Miyauchi S."/>
            <person name="Morin E."/>
            <person name="Drula E."/>
            <person name="Courty P.E."/>
            <person name="Chicoki N."/>
            <person name="Fauchery L."/>
            <person name="Kohler A."/>
            <person name="Kuo A."/>
            <person name="LaButti K."/>
            <person name="Pangilinan J."/>
            <person name="Lipzen A."/>
            <person name="Riley R."/>
            <person name="Andreopoulos W."/>
            <person name="He G."/>
            <person name="Johnson J."/>
            <person name="Barry K.W."/>
            <person name="Grigoriev I.V."/>
            <person name="Nagy L."/>
            <person name="Hibbett D."/>
            <person name="Henrissat B."/>
            <person name="Matheny P.B."/>
            <person name="Labbe J."/>
            <person name="Martin A.F."/>
        </authorList>
    </citation>
    <scope>NUCLEOTIDE SEQUENCE</scope>
    <source>
        <strain evidence="1">BPL698</strain>
    </source>
</reference>
<protein>
    <submittedName>
        <fullName evidence="1">Alternative oxidase-domain-containing protein</fullName>
    </submittedName>
</protein>
<feature type="non-terminal residue" evidence="1">
    <location>
        <position position="1"/>
    </location>
</feature>
<evidence type="ECO:0000313" key="1">
    <source>
        <dbReference type="EMBL" id="KAI9434259.1"/>
    </source>
</evidence>
<dbReference type="Proteomes" id="UP001207468">
    <property type="component" value="Unassembled WGS sequence"/>
</dbReference>